<dbReference type="OrthoDB" id="2444059at2759"/>
<dbReference type="EMBL" id="CAJVPV010001279">
    <property type="protein sequence ID" value="CAG8492402.1"/>
    <property type="molecule type" value="Genomic_DNA"/>
</dbReference>
<accession>A0A9N8ZG01</accession>
<keyword evidence="1" id="KW-1133">Transmembrane helix</keyword>
<sequence length="366" mass="41594">MFTGQERCCTKHPHNLSTSKNPSVTIMENSFDSFDSGLTYLLTIVIYGDDLTTLSENPPLLCIIQSKISQLFFYPLQIYPAVLSVYLWFATIKLNIQIEQISFWWLTGFIWGLAILRSVVSWVIESNDHHKSGVTTTKFFCAQVDSEGVWLIYLIPMIILTVLSIIIAVHSGIILWDRWKLFSNRQNRRTAIKLGQSLRLAICGYSYVIALLISLLPSLIRKFQSDMPTSAGWSISDFSSSFIGITIFLIFGTKKTAAVFLPFYYAPPDDDSRYRQTMKTGYPESNPNTYQLEAFNTVLRYPSQGLEQQKVTDFSTIAFFPRSQPERELTNELNVAITMPDSPFSRSSFRTVSSQKTILDVLPSPV</sequence>
<name>A0A9N8ZG01_9GLOM</name>
<evidence type="ECO:0000313" key="2">
    <source>
        <dbReference type="EMBL" id="CAG8492402.1"/>
    </source>
</evidence>
<protein>
    <submittedName>
        <fullName evidence="2">6317_t:CDS:1</fullName>
    </submittedName>
</protein>
<organism evidence="2 3">
    <name type="scientific">Acaulospora morrowiae</name>
    <dbReference type="NCBI Taxonomy" id="94023"/>
    <lineage>
        <taxon>Eukaryota</taxon>
        <taxon>Fungi</taxon>
        <taxon>Fungi incertae sedis</taxon>
        <taxon>Mucoromycota</taxon>
        <taxon>Glomeromycotina</taxon>
        <taxon>Glomeromycetes</taxon>
        <taxon>Diversisporales</taxon>
        <taxon>Acaulosporaceae</taxon>
        <taxon>Acaulospora</taxon>
    </lineage>
</organism>
<keyword evidence="1" id="KW-0812">Transmembrane</keyword>
<feature type="transmembrane region" description="Helical" evidence="1">
    <location>
        <begin position="232"/>
        <end position="251"/>
    </location>
</feature>
<feature type="transmembrane region" description="Helical" evidence="1">
    <location>
        <begin position="71"/>
        <end position="91"/>
    </location>
</feature>
<comment type="caution">
    <text evidence="2">The sequence shown here is derived from an EMBL/GenBank/DDBJ whole genome shotgun (WGS) entry which is preliminary data.</text>
</comment>
<proteinExistence type="predicted"/>
<keyword evidence="3" id="KW-1185">Reference proteome</keyword>
<reference evidence="2" key="1">
    <citation type="submission" date="2021-06" db="EMBL/GenBank/DDBJ databases">
        <authorList>
            <person name="Kallberg Y."/>
            <person name="Tangrot J."/>
            <person name="Rosling A."/>
        </authorList>
    </citation>
    <scope>NUCLEOTIDE SEQUENCE</scope>
    <source>
        <strain evidence="2">CL551</strain>
    </source>
</reference>
<feature type="transmembrane region" description="Helical" evidence="1">
    <location>
        <begin position="150"/>
        <end position="176"/>
    </location>
</feature>
<evidence type="ECO:0000256" key="1">
    <source>
        <dbReference type="SAM" id="Phobius"/>
    </source>
</evidence>
<evidence type="ECO:0000313" key="3">
    <source>
        <dbReference type="Proteomes" id="UP000789342"/>
    </source>
</evidence>
<dbReference type="AlphaFoldDB" id="A0A9N8ZG01"/>
<feature type="transmembrane region" description="Helical" evidence="1">
    <location>
        <begin position="103"/>
        <end position="124"/>
    </location>
</feature>
<gene>
    <name evidence="2" type="ORF">AMORRO_LOCUS2841</name>
</gene>
<dbReference type="Proteomes" id="UP000789342">
    <property type="component" value="Unassembled WGS sequence"/>
</dbReference>
<keyword evidence="1" id="KW-0472">Membrane</keyword>
<feature type="transmembrane region" description="Helical" evidence="1">
    <location>
        <begin position="197"/>
        <end position="220"/>
    </location>
</feature>